<dbReference type="Proteomes" id="UP000048984">
    <property type="component" value="Unassembled WGS sequence"/>
</dbReference>
<evidence type="ECO:0000313" key="2">
    <source>
        <dbReference type="EMBL" id="KPL51276.1"/>
    </source>
</evidence>
<dbReference type="InterPro" id="IPR036249">
    <property type="entry name" value="Thioredoxin-like_sf"/>
</dbReference>
<dbReference type="SUPFAM" id="SSF52833">
    <property type="entry name" value="Thioredoxin-like"/>
    <property type="match status" value="1"/>
</dbReference>
<gene>
    <name evidence="2" type="ORF">ABB55_02765</name>
</gene>
<accession>A0A0P6VGX8</accession>
<dbReference type="Pfam" id="PF13409">
    <property type="entry name" value="GST_N_2"/>
    <property type="match status" value="1"/>
</dbReference>
<dbReference type="GO" id="GO:0005737">
    <property type="term" value="C:cytoplasm"/>
    <property type="evidence" value="ECO:0007669"/>
    <property type="project" value="TreeGrafter"/>
</dbReference>
<feature type="domain" description="GST N-terminal" evidence="1">
    <location>
        <begin position="1"/>
        <end position="82"/>
    </location>
</feature>
<comment type="caution">
    <text evidence="2">The sequence shown here is derived from an EMBL/GenBank/DDBJ whole genome shotgun (WGS) entry which is preliminary data.</text>
</comment>
<dbReference type="InterPro" id="IPR050983">
    <property type="entry name" value="GST_Omega/HSP26"/>
</dbReference>
<dbReference type="SUPFAM" id="SSF47616">
    <property type="entry name" value="GST C-terminal domain-like"/>
    <property type="match status" value="1"/>
</dbReference>
<dbReference type="PANTHER" id="PTHR43968">
    <property type="match status" value="1"/>
</dbReference>
<dbReference type="AlphaFoldDB" id="A0A0P6VGX8"/>
<dbReference type="OrthoDB" id="9795329at2"/>
<evidence type="ECO:0000313" key="3">
    <source>
        <dbReference type="Proteomes" id="UP000048984"/>
    </source>
</evidence>
<organism evidence="2 3">
    <name type="scientific">Prosthecodimorpha hirschii</name>
    <dbReference type="NCBI Taxonomy" id="665126"/>
    <lineage>
        <taxon>Bacteria</taxon>
        <taxon>Pseudomonadati</taxon>
        <taxon>Pseudomonadota</taxon>
        <taxon>Alphaproteobacteria</taxon>
        <taxon>Hyphomicrobiales</taxon>
        <taxon>Ancalomicrobiaceae</taxon>
        <taxon>Prosthecodimorpha</taxon>
    </lineage>
</organism>
<reference evidence="2 3" key="2">
    <citation type="submission" date="2015-10" db="EMBL/GenBank/DDBJ databases">
        <title>Draft Genome Sequence of Prosthecomicrobium hirschii ATCC 27832.</title>
        <authorList>
            <person name="Daniel J."/>
            <person name="Givan S.A."/>
            <person name="Brun Y.V."/>
            <person name="Brown P.J."/>
        </authorList>
    </citation>
    <scope>NUCLEOTIDE SEQUENCE [LARGE SCALE GENOMIC DNA]</scope>
    <source>
        <strain evidence="2 3">16</strain>
    </source>
</reference>
<dbReference type="Gene3D" id="1.20.1050.10">
    <property type="match status" value="1"/>
</dbReference>
<dbReference type="PROSITE" id="PS50404">
    <property type="entry name" value="GST_NTER"/>
    <property type="match status" value="1"/>
</dbReference>
<evidence type="ECO:0000259" key="1">
    <source>
        <dbReference type="PROSITE" id="PS50404"/>
    </source>
</evidence>
<reference evidence="2 3" key="1">
    <citation type="submission" date="2015-09" db="EMBL/GenBank/DDBJ databases">
        <authorList>
            <person name="Jackson K.R."/>
            <person name="Lunt B.L."/>
            <person name="Fisher J.N.B."/>
            <person name="Gardner A.V."/>
            <person name="Bailey M.E."/>
            <person name="Deus L.M."/>
            <person name="Earl A.S."/>
            <person name="Gibby P.D."/>
            <person name="Hartmann K.A."/>
            <person name="Liu J.E."/>
            <person name="Manci A.M."/>
            <person name="Nielsen D.A."/>
            <person name="Solomon M.B."/>
            <person name="Breakwell D.P."/>
            <person name="Burnett S.H."/>
            <person name="Grose J.H."/>
        </authorList>
    </citation>
    <scope>NUCLEOTIDE SEQUENCE [LARGE SCALE GENOMIC DNA]</scope>
    <source>
        <strain evidence="2 3">16</strain>
    </source>
</reference>
<dbReference type="STRING" id="665126.ABB55_02765"/>
<proteinExistence type="predicted"/>
<sequence>MQLFFSPTSPYVRKVLVAALELGIGDRIEKLASAAHPINRDPTIIASNPLGQVPTLIADDGTVVADSRVILSYLNDLAGGTLLPADPKARLRAEIDQSLADGITVAALLVRYETAARPAERLWPEWVAGQWDKVRTTLAHFEANPPGARIDVGTIALACALSYLDFRFPDHGWRDSCPALAAWYAAFEQRPSMAATRLA</sequence>
<dbReference type="InterPro" id="IPR004045">
    <property type="entry name" value="Glutathione_S-Trfase_N"/>
</dbReference>
<dbReference type="CDD" id="cd03205">
    <property type="entry name" value="GST_C_6"/>
    <property type="match status" value="1"/>
</dbReference>
<dbReference type="InterPro" id="IPR036282">
    <property type="entry name" value="Glutathione-S-Trfase_C_sf"/>
</dbReference>
<dbReference type="Pfam" id="PF13410">
    <property type="entry name" value="GST_C_2"/>
    <property type="match status" value="1"/>
</dbReference>
<keyword evidence="3" id="KW-1185">Reference proteome</keyword>
<dbReference type="Gene3D" id="3.40.30.10">
    <property type="entry name" value="Glutaredoxin"/>
    <property type="match status" value="1"/>
</dbReference>
<dbReference type="PANTHER" id="PTHR43968:SF6">
    <property type="entry name" value="GLUTATHIONE S-TRANSFERASE OMEGA"/>
    <property type="match status" value="1"/>
</dbReference>
<name>A0A0P6VGX8_9HYPH</name>
<dbReference type="CDD" id="cd03049">
    <property type="entry name" value="GST_N_3"/>
    <property type="match status" value="1"/>
</dbReference>
<dbReference type="GO" id="GO:0016740">
    <property type="term" value="F:transferase activity"/>
    <property type="evidence" value="ECO:0007669"/>
    <property type="project" value="UniProtKB-KW"/>
</dbReference>
<dbReference type="RefSeq" id="WP_054357439.1">
    <property type="nucleotide sequence ID" value="NZ_JAPCYQ010000001.1"/>
</dbReference>
<dbReference type="EMBL" id="LJYW01000001">
    <property type="protein sequence ID" value="KPL51276.1"/>
    <property type="molecule type" value="Genomic_DNA"/>
</dbReference>
<keyword evidence="2" id="KW-0808">Transferase</keyword>
<protein>
    <submittedName>
        <fullName evidence="2">Glutathione S-transferase</fullName>
    </submittedName>
</protein>